<reference evidence="9" key="3">
    <citation type="submission" date="2015-06" db="UniProtKB">
        <authorList>
            <consortium name="EnsemblMetazoa"/>
        </authorList>
    </citation>
    <scope>IDENTIFICATION</scope>
</reference>
<dbReference type="RefSeq" id="XP_009023431.1">
    <property type="nucleotide sequence ID" value="XM_009025183.1"/>
</dbReference>
<keyword evidence="4 5" id="KW-0238">DNA-binding</keyword>
<dbReference type="EMBL" id="AMQM01005887">
    <property type="status" value="NOT_ANNOTATED_CDS"/>
    <property type="molecule type" value="Genomic_DNA"/>
</dbReference>
<dbReference type="HOGENOM" id="CLU_475916_0_0_1"/>
<feature type="compositionally biased region" description="Acidic residues" evidence="6">
    <location>
        <begin position="401"/>
        <end position="420"/>
    </location>
</feature>
<keyword evidence="10" id="KW-1185">Reference proteome</keyword>
<dbReference type="EMBL" id="KB097144">
    <property type="protein sequence ID" value="ESN98477.1"/>
    <property type="molecule type" value="Genomic_DNA"/>
</dbReference>
<dbReference type="Pfam" id="PF12017">
    <property type="entry name" value="Tnp_P_element"/>
    <property type="match status" value="1"/>
</dbReference>
<feature type="compositionally biased region" description="Polar residues" evidence="6">
    <location>
        <begin position="205"/>
        <end position="229"/>
    </location>
</feature>
<reference evidence="8 10" key="2">
    <citation type="journal article" date="2013" name="Nature">
        <title>Insights into bilaterian evolution from three spiralian genomes.</title>
        <authorList>
            <person name="Simakov O."/>
            <person name="Marletaz F."/>
            <person name="Cho S.J."/>
            <person name="Edsinger-Gonzales E."/>
            <person name="Havlak P."/>
            <person name="Hellsten U."/>
            <person name="Kuo D.H."/>
            <person name="Larsson T."/>
            <person name="Lv J."/>
            <person name="Arendt D."/>
            <person name="Savage R."/>
            <person name="Osoegawa K."/>
            <person name="de Jong P."/>
            <person name="Grimwood J."/>
            <person name="Chapman J.A."/>
            <person name="Shapiro H."/>
            <person name="Aerts A."/>
            <person name="Otillar R.P."/>
            <person name="Terry A.Y."/>
            <person name="Boore J.L."/>
            <person name="Grigoriev I.V."/>
            <person name="Lindberg D.R."/>
            <person name="Seaver E.C."/>
            <person name="Weisblat D.A."/>
            <person name="Putnam N.H."/>
            <person name="Rokhsar D.S."/>
        </authorList>
    </citation>
    <scope>NUCLEOTIDE SEQUENCE</scope>
</reference>
<keyword evidence="2 5" id="KW-0863">Zinc-finger</keyword>
<dbReference type="Proteomes" id="UP000015101">
    <property type="component" value="Unassembled WGS sequence"/>
</dbReference>
<feature type="region of interest" description="Disordered" evidence="6">
    <location>
        <begin position="506"/>
        <end position="534"/>
    </location>
</feature>
<sequence length="573" mass="66209">MQNDWIKCIRQEINDFKWLPSKNARICSDHFCNKDYKGYDGERKVMLKKAFPCFQFKKIRTYDSDQKSFALTLHLYGHKAYDYLWTNGFHLPHTRTLRNNIPKLKKFTIVTFDLGDKKSPSNFPPELFRKLLVLLVLMENNLVEGLQNLRVLAAYDLAVMEDLVKDFASALDDHSAPGIRNKSTAGEVRKRRRYKKRRPTDLTMAPNNYSDTDSSQLDGANMQDSTNSHHLPKNWQSWSKQQSDSDDMNNNMFSGYLGARPKCSLSRYPAISAPVLVESDSVTDCLSPIRLPRRRRHLKKLPIVIDNDPILDPNNYRHQLENLPSSIRPLSNSQQGETSMPFISTTKFRTQSRDVTVGCSRGMMCRKRKRSVRESGTSMVYERCEGEKRFNRACSSCSNSSDDDDEDSIDDGREGDDEQSDFCSDSDSKHHQQQLKQQHFQQQQQQTTAHDSMDSTDATTDDHQRQHHRHQQQQAMPTQLTQLSIKQQYPTHRYYIPDSYPHDFSINNINNKDNNNNNNNNSNNINNNNDMDTDLTTTTTTTTKMAAATTNTISTIYADARRQLNKFNRRNVN</sequence>
<evidence type="ECO:0000256" key="2">
    <source>
        <dbReference type="ARBA" id="ARBA00022771"/>
    </source>
</evidence>
<dbReference type="OrthoDB" id="6159136at2759"/>
<name>T1FB24_HELRO</name>
<dbReference type="GO" id="GO:0003677">
    <property type="term" value="F:DNA binding"/>
    <property type="evidence" value="ECO:0007669"/>
    <property type="project" value="UniProtKB-UniRule"/>
</dbReference>
<dbReference type="GO" id="GO:0008270">
    <property type="term" value="F:zinc ion binding"/>
    <property type="evidence" value="ECO:0007669"/>
    <property type="project" value="UniProtKB-KW"/>
</dbReference>
<protein>
    <recommendedName>
        <fullName evidence="7">THAP-type domain-containing protein</fullName>
    </recommendedName>
</protein>
<reference evidence="10" key="1">
    <citation type="submission" date="2012-12" db="EMBL/GenBank/DDBJ databases">
        <authorList>
            <person name="Hellsten U."/>
            <person name="Grimwood J."/>
            <person name="Chapman J.A."/>
            <person name="Shapiro H."/>
            <person name="Aerts A."/>
            <person name="Otillar R.P."/>
            <person name="Terry A.Y."/>
            <person name="Boore J.L."/>
            <person name="Simakov O."/>
            <person name="Marletaz F."/>
            <person name="Cho S.-J."/>
            <person name="Edsinger-Gonzales E."/>
            <person name="Havlak P."/>
            <person name="Kuo D.-H."/>
            <person name="Larsson T."/>
            <person name="Lv J."/>
            <person name="Arendt D."/>
            <person name="Savage R."/>
            <person name="Osoegawa K."/>
            <person name="de Jong P."/>
            <person name="Lindberg D.R."/>
            <person name="Seaver E.C."/>
            <person name="Weisblat D.A."/>
            <person name="Putnam N.H."/>
            <person name="Grigoriev I.V."/>
            <person name="Rokhsar D.S."/>
        </authorList>
    </citation>
    <scope>NUCLEOTIDE SEQUENCE</scope>
</reference>
<dbReference type="GO" id="GO:0005634">
    <property type="term" value="C:nucleus"/>
    <property type="evidence" value="ECO:0000318"/>
    <property type="project" value="GO_Central"/>
</dbReference>
<evidence type="ECO:0000256" key="1">
    <source>
        <dbReference type="ARBA" id="ARBA00022723"/>
    </source>
</evidence>
<keyword evidence="1" id="KW-0479">Metal-binding</keyword>
<dbReference type="AlphaFoldDB" id="T1FB24"/>
<dbReference type="InterPro" id="IPR051189">
    <property type="entry name" value="Splicing_assoc_domain"/>
</dbReference>
<dbReference type="InterPro" id="IPR021896">
    <property type="entry name" value="THAP9-like_HTH"/>
</dbReference>
<evidence type="ECO:0000313" key="8">
    <source>
        <dbReference type="EMBL" id="ESN98477.1"/>
    </source>
</evidence>
<evidence type="ECO:0000256" key="4">
    <source>
        <dbReference type="ARBA" id="ARBA00023125"/>
    </source>
</evidence>
<dbReference type="eggNOG" id="ENOG502TKM6">
    <property type="taxonomic scope" value="Eukaryota"/>
</dbReference>
<dbReference type="GeneID" id="20206023"/>
<evidence type="ECO:0000313" key="10">
    <source>
        <dbReference type="Proteomes" id="UP000015101"/>
    </source>
</evidence>
<feature type="compositionally biased region" description="Basic residues" evidence="6">
    <location>
        <begin position="189"/>
        <end position="198"/>
    </location>
</feature>
<feature type="region of interest" description="Disordered" evidence="6">
    <location>
        <begin position="392"/>
        <end position="480"/>
    </location>
</feature>
<gene>
    <name evidence="9" type="primary">20206023</name>
    <name evidence="8" type="ORF">HELRODRAFT_176953</name>
</gene>
<accession>T1FB24</accession>
<dbReference type="PROSITE" id="PS50950">
    <property type="entry name" value="ZF_THAP"/>
    <property type="match status" value="1"/>
</dbReference>
<proteinExistence type="predicted"/>
<feature type="compositionally biased region" description="Low complexity" evidence="6">
    <location>
        <begin position="434"/>
        <end position="458"/>
    </location>
</feature>
<organism evidence="9 10">
    <name type="scientific">Helobdella robusta</name>
    <name type="common">Californian leech</name>
    <dbReference type="NCBI Taxonomy" id="6412"/>
    <lineage>
        <taxon>Eukaryota</taxon>
        <taxon>Metazoa</taxon>
        <taxon>Spiralia</taxon>
        <taxon>Lophotrochozoa</taxon>
        <taxon>Annelida</taxon>
        <taxon>Clitellata</taxon>
        <taxon>Hirudinea</taxon>
        <taxon>Rhynchobdellida</taxon>
        <taxon>Glossiphoniidae</taxon>
        <taxon>Helobdella</taxon>
    </lineage>
</organism>
<dbReference type="InterPro" id="IPR006612">
    <property type="entry name" value="THAP_Znf"/>
</dbReference>
<dbReference type="InParanoid" id="T1FB24"/>
<dbReference type="PANTHER" id="PTHR14195">
    <property type="entry name" value="G PATCH DOMAIN CONTAINING PROTEIN 2"/>
    <property type="match status" value="1"/>
</dbReference>
<keyword evidence="3" id="KW-0862">Zinc</keyword>
<evidence type="ECO:0000256" key="3">
    <source>
        <dbReference type="ARBA" id="ARBA00022833"/>
    </source>
</evidence>
<evidence type="ECO:0000256" key="6">
    <source>
        <dbReference type="SAM" id="MobiDB-lite"/>
    </source>
</evidence>
<dbReference type="CTD" id="20206023"/>
<dbReference type="KEGG" id="hro:HELRODRAFT_176953"/>
<evidence type="ECO:0000313" key="9">
    <source>
        <dbReference type="EnsemblMetazoa" id="HelroP176953"/>
    </source>
</evidence>
<dbReference type="EnsemblMetazoa" id="HelroT176953">
    <property type="protein sequence ID" value="HelroP176953"/>
    <property type="gene ID" value="HelroG176953"/>
</dbReference>
<feature type="domain" description="THAP-type" evidence="7">
    <location>
        <begin position="1"/>
        <end position="55"/>
    </location>
</feature>
<feature type="region of interest" description="Disordered" evidence="6">
    <location>
        <begin position="175"/>
        <end position="245"/>
    </location>
</feature>
<evidence type="ECO:0000256" key="5">
    <source>
        <dbReference type="PROSITE-ProRule" id="PRU00309"/>
    </source>
</evidence>
<evidence type="ECO:0000259" key="7">
    <source>
        <dbReference type="PROSITE" id="PS50950"/>
    </source>
</evidence>